<name>A0ABW6FGD8_9ACTN</name>
<comment type="caution">
    <text evidence="2">The sequence shown here is derived from an EMBL/GenBank/DDBJ whole genome shotgun (WGS) entry which is preliminary data.</text>
</comment>
<evidence type="ECO:0000313" key="2">
    <source>
        <dbReference type="EMBL" id="MFD5098735.1"/>
    </source>
</evidence>
<feature type="region of interest" description="Disordered" evidence="1">
    <location>
        <begin position="1"/>
        <end position="46"/>
    </location>
</feature>
<evidence type="ECO:0000313" key="3">
    <source>
        <dbReference type="Proteomes" id="UP001598448"/>
    </source>
</evidence>
<feature type="compositionally biased region" description="Polar residues" evidence="1">
    <location>
        <begin position="1"/>
        <end position="18"/>
    </location>
</feature>
<gene>
    <name evidence="2" type="ORF">ACFWJN_07135</name>
</gene>
<evidence type="ECO:0000256" key="1">
    <source>
        <dbReference type="SAM" id="MobiDB-lite"/>
    </source>
</evidence>
<accession>A0ABW6FGD8</accession>
<organism evidence="2 3">
    <name type="scientific">Streptomyces albidochromogenes</name>
    <dbReference type="NCBI Taxonomy" id="329524"/>
    <lineage>
        <taxon>Bacteria</taxon>
        <taxon>Bacillati</taxon>
        <taxon>Actinomycetota</taxon>
        <taxon>Actinomycetes</taxon>
        <taxon>Kitasatosporales</taxon>
        <taxon>Streptomycetaceae</taxon>
        <taxon>Streptomyces</taxon>
    </lineage>
</organism>
<dbReference type="RefSeq" id="WP_386710169.1">
    <property type="nucleotide sequence ID" value="NZ_JBHXIJ010000030.1"/>
</dbReference>
<dbReference type="EMBL" id="JBHXIJ010000030">
    <property type="protein sequence ID" value="MFD5098735.1"/>
    <property type="molecule type" value="Genomic_DNA"/>
</dbReference>
<proteinExistence type="predicted"/>
<dbReference type="NCBIfam" id="NF042934">
    <property type="entry name" value="cis_reg_atten"/>
    <property type="match status" value="1"/>
</dbReference>
<dbReference type="Proteomes" id="UP001598448">
    <property type="component" value="Unassembled WGS sequence"/>
</dbReference>
<reference evidence="2 3" key="1">
    <citation type="submission" date="2024-09" db="EMBL/GenBank/DDBJ databases">
        <title>The Natural Products Discovery Center: Release of the First 8490 Sequenced Strains for Exploring Actinobacteria Biosynthetic Diversity.</title>
        <authorList>
            <person name="Kalkreuter E."/>
            <person name="Kautsar S.A."/>
            <person name="Yang D."/>
            <person name="Bader C.D."/>
            <person name="Teijaro C.N."/>
            <person name="Fluegel L."/>
            <person name="Davis C.M."/>
            <person name="Simpson J.R."/>
            <person name="Lauterbach L."/>
            <person name="Steele A.D."/>
            <person name="Gui C."/>
            <person name="Meng S."/>
            <person name="Li G."/>
            <person name="Viehrig K."/>
            <person name="Ye F."/>
            <person name="Su P."/>
            <person name="Kiefer A.F."/>
            <person name="Nichols A."/>
            <person name="Cepeda A.J."/>
            <person name="Yan W."/>
            <person name="Fan B."/>
            <person name="Jiang Y."/>
            <person name="Adhikari A."/>
            <person name="Zheng C.-J."/>
            <person name="Schuster L."/>
            <person name="Cowan T.M."/>
            <person name="Smanski M.J."/>
            <person name="Chevrette M.G."/>
            <person name="De Carvalho L.P.S."/>
            <person name="Shen B."/>
        </authorList>
    </citation>
    <scope>NUCLEOTIDE SEQUENCE [LARGE SCALE GENOMIC DNA]</scope>
    <source>
        <strain evidence="2 3">NPDC058348</strain>
    </source>
</reference>
<sequence>MSLATSSPGAQTPKTPQASWGPFSPGSRSWLSRPSPRGTPPSVGEIDHWSELGIRASAPPGCPALDRCVVPPSGSRLLRPRGSLPVPLVERRHVDLVRVASAICRRAWARTPPRPVVHLPFSRCLTRTPLCPGRALNRATGGPGRCAFHHWRPCGLARPEAVPAS</sequence>
<dbReference type="InterPro" id="IPR049979">
    <property type="entry name" value="Cys_resp_CS_actino"/>
</dbReference>
<protein>
    <submittedName>
        <fullName evidence="2">Leader peptide</fullName>
    </submittedName>
</protein>
<keyword evidence="3" id="KW-1185">Reference proteome</keyword>